<protein>
    <submittedName>
        <fullName evidence="1">Sigma-70 family RNA polymerase sigma factor</fullName>
    </submittedName>
</protein>
<dbReference type="AlphaFoldDB" id="A0A2X3UJM8"/>
<accession>A0A2X3UJM8</accession>
<dbReference type="Proteomes" id="UP000249634">
    <property type="component" value="Chromosome 1"/>
</dbReference>
<gene>
    <name evidence="1" type="ORF">NCTC12958_00239</name>
</gene>
<evidence type="ECO:0000313" key="1">
    <source>
        <dbReference type="EMBL" id="SQF24069.1"/>
    </source>
</evidence>
<proteinExistence type="predicted"/>
<reference evidence="1 2" key="1">
    <citation type="submission" date="2018-06" db="EMBL/GenBank/DDBJ databases">
        <authorList>
            <consortium name="Pathogen Informatics"/>
            <person name="Doyle S."/>
        </authorList>
    </citation>
    <scope>NUCLEOTIDE SEQUENCE [LARGE SCALE GENOMIC DNA]</scope>
    <source>
        <strain evidence="1 2">NCTC12958</strain>
    </source>
</reference>
<name>A0A2X3UJM8_STRTR</name>
<organism evidence="1 2">
    <name type="scientific">Streptococcus thermophilus</name>
    <dbReference type="NCBI Taxonomy" id="1308"/>
    <lineage>
        <taxon>Bacteria</taxon>
        <taxon>Bacillati</taxon>
        <taxon>Bacillota</taxon>
        <taxon>Bacilli</taxon>
        <taxon>Lactobacillales</taxon>
        <taxon>Streptococcaceae</taxon>
        <taxon>Streptococcus</taxon>
    </lineage>
</organism>
<sequence length="131" mass="15842">MVYFVYVNGLKVPVSREVYREYWRLTNRENYLNRLEIQYRVRPFSDYADDQLTSFMADEKMDVEKITETKEILQLLYESLLLLNDDEFSLVKNLFFEEKTLNEISLSNQISISTVARRRDKILNYLKKLLH</sequence>
<dbReference type="RefSeq" id="WP_111679183.1">
    <property type="nucleotide sequence ID" value="NZ_BPPS01000002.1"/>
</dbReference>
<dbReference type="InterPro" id="IPR013324">
    <property type="entry name" value="RNA_pol_sigma_r3/r4-like"/>
</dbReference>
<dbReference type="EMBL" id="LS483339">
    <property type="protein sequence ID" value="SQF24069.1"/>
    <property type="molecule type" value="Genomic_DNA"/>
</dbReference>
<evidence type="ECO:0000313" key="2">
    <source>
        <dbReference type="Proteomes" id="UP000249634"/>
    </source>
</evidence>
<dbReference type="Gene3D" id="1.20.140.160">
    <property type="match status" value="1"/>
</dbReference>
<dbReference type="SUPFAM" id="SSF88659">
    <property type="entry name" value="Sigma3 and sigma4 domains of RNA polymerase sigma factors"/>
    <property type="match status" value="1"/>
</dbReference>